<dbReference type="EMBL" id="ONZG01000015">
    <property type="protein sequence ID" value="SPJ30976.1"/>
    <property type="molecule type" value="Genomic_DNA"/>
</dbReference>
<proteinExistence type="predicted"/>
<sequence length="106" mass="11547">MSSKNTHQALMSGQQFVRFVKQELEKQNSGLGKVTLRSLSELSGYSPGYLRNLLTAEDPNPSAKAMRCFLLTLGVSIESPEQDVIPHLKAKGVYCPRVHGASEGVS</sequence>
<name>A0A2R8CEY3_9RHOB</name>
<evidence type="ECO:0008006" key="3">
    <source>
        <dbReference type="Google" id="ProtNLM"/>
    </source>
</evidence>
<keyword evidence="2" id="KW-1185">Reference proteome</keyword>
<gene>
    <name evidence="1" type="ORF">TRM7615_04513</name>
</gene>
<accession>A0A2R8CEY3</accession>
<protein>
    <recommendedName>
        <fullName evidence="3">HTH cro/C1-type domain-containing protein</fullName>
    </recommendedName>
</protein>
<organism evidence="1 2">
    <name type="scientific">Falsiruegeria mediterranea M17</name>
    <dbReference type="NCBI Taxonomy" id="1200281"/>
    <lineage>
        <taxon>Bacteria</taxon>
        <taxon>Pseudomonadati</taxon>
        <taxon>Pseudomonadota</taxon>
        <taxon>Alphaproteobacteria</taxon>
        <taxon>Rhodobacterales</taxon>
        <taxon>Roseobacteraceae</taxon>
        <taxon>Falsiruegeria</taxon>
    </lineage>
</organism>
<dbReference type="Proteomes" id="UP000244898">
    <property type="component" value="Unassembled WGS sequence"/>
</dbReference>
<evidence type="ECO:0000313" key="2">
    <source>
        <dbReference type="Proteomes" id="UP000244898"/>
    </source>
</evidence>
<reference evidence="2" key="1">
    <citation type="submission" date="2018-03" db="EMBL/GenBank/DDBJ databases">
        <authorList>
            <person name="Rodrigo-Torres L."/>
            <person name="Arahal R. D."/>
            <person name="Lucena T."/>
        </authorList>
    </citation>
    <scope>NUCLEOTIDE SEQUENCE [LARGE SCALE GENOMIC DNA]</scope>
    <source>
        <strain evidence="2">CECT 7615</strain>
    </source>
</reference>
<dbReference type="AlphaFoldDB" id="A0A2R8CEY3"/>
<dbReference type="RefSeq" id="WP_125133732.1">
    <property type="nucleotide sequence ID" value="NZ_ONZG01000015.1"/>
</dbReference>
<evidence type="ECO:0000313" key="1">
    <source>
        <dbReference type="EMBL" id="SPJ30976.1"/>
    </source>
</evidence>